<evidence type="ECO:0000313" key="3">
    <source>
        <dbReference type="Proteomes" id="UP000238605"/>
    </source>
</evidence>
<name>A0A2S5SQ65_9BURK</name>
<dbReference type="EC" id="2.1.1.266" evidence="1"/>
<dbReference type="Proteomes" id="UP000238605">
    <property type="component" value="Unassembled WGS sequence"/>
</dbReference>
<feature type="binding site" evidence="1">
    <location>
        <position position="19"/>
    </location>
    <ligand>
        <name>S-adenosyl-L-methionine</name>
        <dbReference type="ChEBI" id="CHEBI:59789"/>
    </ligand>
</feature>
<comment type="catalytic activity">
    <reaction evidence="1">
        <text>adenosine(2030) in 23S rRNA + S-adenosyl-L-methionine = N(6)-methyladenosine(2030) in 23S rRNA + S-adenosyl-L-homocysteine + H(+)</text>
        <dbReference type="Rhea" id="RHEA:43736"/>
        <dbReference type="Rhea" id="RHEA-COMP:10668"/>
        <dbReference type="Rhea" id="RHEA-COMP:10669"/>
        <dbReference type="ChEBI" id="CHEBI:15378"/>
        <dbReference type="ChEBI" id="CHEBI:57856"/>
        <dbReference type="ChEBI" id="CHEBI:59789"/>
        <dbReference type="ChEBI" id="CHEBI:74411"/>
        <dbReference type="ChEBI" id="CHEBI:74449"/>
        <dbReference type="EC" id="2.1.1.266"/>
    </reaction>
</comment>
<comment type="similarity">
    <text evidence="1">Belongs to the RlmJ family.</text>
</comment>
<dbReference type="GO" id="GO:0005829">
    <property type="term" value="C:cytosol"/>
    <property type="evidence" value="ECO:0007669"/>
    <property type="project" value="TreeGrafter"/>
</dbReference>
<sequence length="280" mass="31496">MLAYRHAFHAGNHADVLKHLVLTQVLRYLGEKDKPYWLIDTHAGAGGYALHSRHAQQHAEYLDGIGRLVERDDLPAPVDDYVDIVRQHNPSGVLKHYPGSPELALALLRPQDRLRLYELHPTDHRTLARNLGGQPHVEVHAVDGFTALKSQLPPPSRRAAVLMDPPYELKADYGKVVAAMREAVQRFAQGVYMVWYPQLPRLESQQLPQRLKGVAPRGWLHVRMTVARPVEAGYGLLGSGMFVINPPWVLHDTLAEVLPWLTEVLAQYDGASYLLEQHAV</sequence>
<dbReference type="GO" id="GO:0036307">
    <property type="term" value="F:23S rRNA (adenine(2030)-N(6))-methyltransferase activity"/>
    <property type="evidence" value="ECO:0007669"/>
    <property type="project" value="UniProtKB-UniRule"/>
</dbReference>
<feature type="binding site" evidence="1">
    <location>
        <position position="100"/>
    </location>
    <ligand>
        <name>S-adenosyl-L-methionine</name>
        <dbReference type="ChEBI" id="CHEBI:59789"/>
    </ligand>
</feature>
<protein>
    <recommendedName>
        <fullName evidence="1">Ribosomal RNA large subunit methyltransferase J</fullName>
        <ecNumber evidence="1">2.1.1.266</ecNumber>
    </recommendedName>
    <alternativeName>
        <fullName evidence="1">23S rRNA (adenine(2030)-N6)-methyltransferase</fullName>
    </alternativeName>
    <alternativeName>
        <fullName evidence="1">23S rRNA m6A2030 methyltransferase</fullName>
    </alternativeName>
</protein>
<dbReference type="HAMAP" id="MF_00934">
    <property type="entry name" value="23SrRNA_methyltr_J"/>
    <property type="match status" value="1"/>
</dbReference>
<keyword evidence="3" id="KW-1185">Reference proteome</keyword>
<dbReference type="PANTHER" id="PTHR37426">
    <property type="entry name" value="RIBOSOMAL RNA LARGE SUBUNIT METHYLTRANSFERASE J"/>
    <property type="match status" value="1"/>
</dbReference>
<feature type="binding site" evidence="1">
    <location>
        <position position="118"/>
    </location>
    <ligand>
        <name>S-adenosyl-L-methionine</name>
        <dbReference type="ChEBI" id="CHEBI:59789"/>
    </ligand>
</feature>
<accession>A0A2S5SQ65</accession>
<feature type="site" description="Interaction with substrate rRNA" evidence="1">
    <location>
        <position position="4"/>
    </location>
</feature>
<keyword evidence="1" id="KW-0949">S-adenosyl-L-methionine</keyword>
<feature type="binding site" evidence="1">
    <location>
        <position position="42"/>
    </location>
    <ligand>
        <name>S-adenosyl-L-methionine</name>
        <dbReference type="ChEBI" id="CHEBI:59789"/>
    </ligand>
</feature>
<dbReference type="AlphaFoldDB" id="A0A2S5SQ65"/>
<dbReference type="InterPro" id="IPR007473">
    <property type="entry name" value="RlmJ"/>
</dbReference>
<dbReference type="Pfam" id="PF04378">
    <property type="entry name" value="RsmJ"/>
    <property type="match status" value="1"/>
</dbReference>
<gene>
    <name evidence="1" type="primary">rlmJ</name>
    <name evidence="2" type="ORF">C1704_17225</name>
</gene>
<dbReference type="OrthoDB" id="9791274at2"/>
<dbReference type="Gene3D" id="3.40.50.150">
    <property type="entry name" value="Vaccinia Virus protein VP39"/>
    <property type="match status" value="1"/>
</dbReference>
<keyword evidence="1" id="KW-0698">rRNA processing</keyword>
<organism evidence="2 3">
    <name type="scientific">Caldimonas caldifontis</name>
    <dbReference type="NCBI Taxonomy" id="1452508"/>
    <lineage>
        <taxon>Bacteria</taxon>
        <taxon>Pseudomonadati</taxon>
        <taxon>Pseudomonadota</taxon>
        <taxon>Betaproteobacteria</taxon>
        <taxon>Burkholderiales</taxon>
        <taxon>Sphaerotilaceae</taxon>
        <taxon>Caldimonas</taxon>
    </lineage>
</organism>
<keyword evidence="1 2" id="KW-0808">Transferase</keyword>
<keyword evidence="1" id="KW-0694">RNA-binding</keyword>
<dbReference type="RefSeq" id="WP_104303980.1">
    <property type="nucleotide sequence ID" value="NZ_PSNX01000023.1"/>
</dbReference>
<dbReference type="InterPro" id="IPR029063">
    <property type="entry name" value="SAM-dependent_MTases_sf"/>
</dbReference>
<comment type="subunit">
    <text evidence="1">Monomer.</text>
</comment>
<dbReference type="GO" id="GO:0070475">
    <property type="term" value="P:rRNA base methylation"/>
    <property type="evidence" value="ECO:0007669"/>
    <property type="project" value="UniProtKB-UniRule"/>
</dbReference>
<proteinExistence type="inferred from homology"/>
<feature type="binding site" evidence="1">
    <location>
        <position position="164"/>
    </location>
    <ligand>
        <name>S-adenosyl-L-methionine</name>
        <dbReference type="ChEBI" id="CHEBI:59789"/>
    </ligand>
</feature>
<feature type="active site" description="Proton acceptor" evidence="1">
    <location>
        <position position="164"/>
    </location>
</feature>
<evidence type="ECO:0000256" key="1">
    <source>
        <dbReference type="HAMAP-Rule" id="MF_00934"/>
    </source>
</evidence>
<dbReference type="EMBL" id="PSNX01000023">
    <property type="protein sequence ID" value="PPE64880.1"/>
    <property type="molecule type" value="Genomic_DNA"/>
</dbReference>
<dbReference type="SUPFAM" id="SSF53335">
    <property type="entry name" value="S-adenosyl-L-methionine-dependent methyltransferases"/>
    <property type="match status" value="1"/>
</dbReference>
<dbReference type="PANTHER" id="PTHR37426:SF1">
    <property type="entry name" value="RIBOSOMAL RNA LARGE SUBUNIT METHYLTRANSFERASE J"/>
    <property type="match status" value="1"/>
</dbReference>
<dbReference type="GO" id="GO:0003723">
    <property type="term" value="F:RNA binding"/>
    <property type="evidence" value="ECO:0007669"/>
    <property type="project" value="UniProtKB-UniRule"/>
</dbReference>
<comment type="function">
    <text evidence="1">Specifically methylates the adenine in position 2030 of 23S rRNA.</text>
</comment>
<feature type="binding site" evidence="1">
    <location>
        <begin position="143"/>
        <end position="144"/>
    </location>
    <ligand>
        <name>S-adenosyl-L-methionine</name>
        <dbReference type="ChEBI" id="CHEBI:59789"/>
    </ligand>
</feature>
<comment type="caution">
    <text evidence="2">The sequence shown here is derived from an EMBL/GenBank/DDBJ whole genome shotgun (WGS) entry which is preliminary data.</text>
</comment>
<reference evidence="2 3" key="1">
    <citation type="submission" date="2018-02" db="EMBL/GenBank/DDBJ databases">
        <title>Reclassifiation of [Polyangium] brachysporum DSM 7029 as Guopingzhaonella breviflexa gen. nov., sp. nov., a member of the family Comamonadaceae.</title>
        <authorList>
            <person name="Tang B."/>
        </authorList>
    </citation>
    <scope>NUCLEOTIDE SEQUENCE [LARGE SCALE GENOMIC DNA]</scope>
    <source>
        <strain evidence="2 3">BCRC 80649</strain>
    </source>
</reference>
<evidence type="ECO:0000313" key="2">
    <source>
        <dbReference type="EMBL" id="PPE64880.1"/>
    </source>
</evidence>
<keyword evidence="1 2" id="KW-0489">Methyltransferase</keyword>